<accession>A0A370TLG0</accession>
<feature type="compositionally biased region" description="Polar residues" evidence="1">
    <location>
        <begin position="484"/>
        <end position="498"/>
    </location>
</feature>
<dbReference type="Proteomes" id="UP000254866">
    <property type="component" value="Unassembled WGS sequence"/>
</dbReference>
<proteinExistence type="predicted"/>
<protein>
    <submittedName>
        <fullName evidence="2">Uncharacterized protein</fullName>
    </submittedName>
</protein>
<reference evidence="2 3" key="1">
    <citation type="journal article" date="2018" name="IMA Fungus">
        <title>IMA Genome-F 9: Draft genome sequence of Annulohypoxylon stygium, Aspergillus mulundensis, Berkeleyomyces basicola (syn. Thielaviopsis basicola), Ceratocystis smalleyi, two Cercospora beticola strains, Coleophoma cylindrospora, Fusarium fracticaudum, Phialophora cf. hyalina, and Morchella septimelata.</title>
        <authorList>
            <person name="Wingfield B.D."/>
            <person name="Bills G.F."/>
            <person name="Dong Y."/>
            <person name="Huang W."/>
            <person name="Nel W.J."/>
            <person name="Swalarsk-Parry B.S."/>
            <person name="Vaghefi N."/>
            <person name="Wilken P.M."/>
            <person name="An Z."/>
            <person name="de Beer Z.W."/>
            <person name="De Vos L."/>
            <person name="Chen L."/>
            <person name="Duong T.A."/>
            <person name="Gao Y."/>
            <person name="Hammerbacher A."/>
            <person name="Kikkert J.R."/>
            <person name="Li Y."/>
            <person name="Li H."/>
            <person name="Li K."/>
            <person name="Li Q."/>
            <person name="Liu X."/>
            <person name="Ma X."/>
            <person name="Naidoo K."/>
            <person name="Pethybridge S.J."/>
            <person name="Sun J."/>
            <person name="Steenkamp E.T."/>
            <person name="van der Nest M.A."/>
            <person name="van Wyk S."/>
            <person name="Wingfield M.J."/>
            <person name="Xiong C."/>
            <person name="Yue Q."/>
            <person name="Zhang X."/>
        </authorList>
    </citation>
    <scope>NUCLEOTIDE SEQUENCE [LARGE SCALE GENOMIC DNA]</scope>
    <source>
        <strain evidence="2 3">BP 5553</strain>
    </source>
</reference>
<feature type="region of interest" description="Disordered" evidence="1">
    <location>
        <begin position="1"/>
        <end position="169"/>
    </location>
</feature>
<evidence type="ECO:0000313" key="3">
    <source>
        <dbReference type="Proteomes" id="UP000254866"/>
    </source>
</evidence>
<keyword evidence="3" id="KW-1185">Reference proteome</keyword>
<dbReference type="RefSeq" id="XP_031868983.1">
    <property type="nucleotide sequence ID" value="XM_032014302.1"/>
</dbReference>
<evidence type="ECO:0000256" key="1">
    <source>
        <dbReference type="SAM" id="MobiDB-lite"/>
    </source>
</evidence>
<sequence>MRQSTNVRSRKRKQGELRKQLDTSSQSAEDEASRSKRARPAKQATQQMRDDHPDDSRSKRARPEKQATQMRDDSSSYDQGGSRPAKQAAPRSALALALDRNKAASTQNESDVENSEESDEAVDDDEEQPLAATNKPAEGARQSNMAKARDPENTSPPLSTSSQNSDDADQSQVIVDQYWSNSNEQKLQDGWTTDDEDTLNAISTTEVALWRKTQLLFNKSPCDLIPAEISPTPDGTDVVNWGQGLSLSLTKLVCCPAFKRQPEFLAYCLQLALYYRRGGTKPSKSAFPSERNKEFIALFDENVKKAFGANAELDEDFMPIMSNTLNQYFGVDKPKYYDFAKGIKESVYSHNAARGKQAALNKSNAITKRDVDSICDAWDEFAAKQRPRLADIEVALERANLKTPHGRVKAGTIGHKAKVLELKKQWVLNCRRKAIRARNQERAEASDSEDTPVDHTSDNLVANRPSSMDYQHADASEPQETPVDHTSGNLASDTSSSVEYRRRTSSSSLSGRQVPSSQVRSAS</sequence>
<dbReference type="GeneID" id="43598528"/>
<dbReference type="AlphaFoldDB" id="A0A370TLG0"/>
<dbReference type="OrthoDB" id="3562741at2759"/>
<feature type="compositionally biased region" description="Acidic residues" evidence="1">
    <location>
        <begin position="110"/>
        <end position="128"/>
    </location>
</feature>
<feature type="compositionally biased region" description="Basic and acidic residues" evidence="1">
    <location>
        <begin position="48"/>
        <end position="74"/>
    </location>
</feature>
<comment type="caution">
    <text evidence="2">The sequence shown here is derived from an EMBL/GenBank/DDBJ whole genome shotgun (WGS) entry which is preliminary data.</text>
</comment>
<dbReference type="EMBL" id="NPIC01000004">
    <property type="protein sequence ID" value="RDL36327.1"/>
    <property type="molecule type" value="Genomic_DNA"/>
</dbReference>
<evidence type="ECO:0000313" key="2">
    <source>
        <dbReference type="EMBL" id="RDL36327.1"/>
    </source>
</evidence>
<name>A0A370TLG0_9HELO</name>
<feature type="compositionally biased region" description="Polar residues" evidence="1">
    <location>
        <begin position="458"/>
        <end position="469"/>
    </location>
</feature>
<gene>
    <name evidence="2" type="ORF">BP5553_05679</name>
</gene>
<feature type="region of interest" description="Disordered" evidence="1">
    <location>
        <begin position="437"/>
        <end position="523"/>
    </location>
</feature>
<feature type="compositionally biased region" description="Polar residues" evidence="1">
    <location>
        <begin position="513"/>
        <end position="523"/>
    </location>
</feature>
<organism evidence="2 3">
    <name type="scientific">Venustampulla echinocandica</name>
    <dbReference type="NCBI Taxonomy" id="2656787"/>
    <lineage>
        <taxon>Eukaryota</taxon>
        <taxon>Fungi</taxon>
        <taxon>Dikarya</taxon>
        <taxon>Ascomycota</taxon>
        <taxon>Pezizomycotina</taxon>
        <taxon>Leotiomycetes</taxon>
        <taxon>Helotiales</taxon>
        <taxon>Pleuroascaceae</taxon>
        <taxon>Venustampulla</taxon>
    </lineage>
</organism>